<evidence type="ECO:0000256" key="5">
    <source>
        <dbReference type="ARBA" id="ARBA00022490"/>
    </source>
</evidence>
<dbReference type="GO" id="GO:0051301">
    <property type="term" value="P:cell division"/>
    <property type="evidence" value="ECO:0007669"/>
    <property type="project" value="UniProtKB-UniRule"/>
</dbReference>
<dbReference type="PROSITE" id="PS51900">
    <property type="entry name" value="CB"/>
    <property type="match status" value="1"/>
</dbReference>
<dbReference type="HAMAP" id="MF_01808">
    <property type="entry name" value="Recomb_XerC_XerD"/>
    <property type="match status" value="1"/>
</dbReference>
<dbReference type="PROSITE" id="PS51898">
    <property type="entry name" value="TYR_RECOMBINASE"/>
    <property type="match status" value="1"/>
</dbReference>
<dbReference type="InterPro" id="IPR004107">
    <property type="entry name" value="Integrase_SAM-like_N"/>
</dbReference>
<comment type="similarity">
    <text evidence="3 12">Belongs to the 'phage' integrase family. XerD subfamily.</text>
</comment>
<dbReference type="NCBIfam" id="NF040815">
    <property type="entry name" value="recomb_XerA_Arch"/>
    <property type="match status" value="1"/>
</dbReference>
<keyword evidence="14" id="KW-1185">Reference proteome</keyword>
<comment type="subcellular location">
    <subcellularLocation>
        <location evidence="1 12">Cytoplasm</location>
    </subcellularLocation>
</comment>
<feature type="active site" evidence="12">
    <location>
        <position position="243"/>
    </location>
</feature>
<keyword evidence="11 12" id="KW-0131">Cell cycle</keyword>
<dbReference type="InterPro" id="IPR050090">
    <property type="entry name" value="Tyrosine_recombinase_XerCD"/>
</dbReference>
<evidence type="ECO:0000256" key="11">
    <source>
        <dbReference type="ARBA" id="ARBA00023306"/>
    </source>
</evidence>
<keyword evidence="7 12" id="KW-0159">Chromosome partition</keyword>
<dbReference type="CDD" id="cd00798">
    <property type="entry name" value="INT_XerDC_C"/>
    <property type="match status" value="1"/>
</dbReference>
<dbReference type="EMBL" id="LDPH01000002">
    <property type="protein sequence ID" value="KLV28125.1"/>
    <property type="molecule type" value="Genomic_DNA"/>
</dbReference>
<name>A0A0J1LG84_NIACI</name>
<dbReference type="GO" id="GO:0003677">
    <property type="term" value="F:DNA binding"/>
    <property type="evidence" value="ECO:0007669"/>
    <property type="project" value="UniProtKB-UniRule"/>
</dbReference>
<feature type="active site" evidence="12">
    <location>
        <position position="146"/>
    </location>
</feature>
<dbReference type="NCBIfam" id="NF001399">
    <property type="entry name" value="PRK00283.1"/>
    <property type="match status" value="1"/>
</dbReference>
<dbReference type="InterPro" id="IPR023009">
    <property type="entry name" value="Tyrosine_recombinase_XerC/XerD"/>
</dbReference>
<dbReference type="NCBIfam" id="TIGR02224">
    <property type="entry name" value="recomb_XerC"/>
    <property type="match status" value="1"/>
</dbReference>
<dbReference type="InterPro" id="IPR011931">
    <property type="entry name" value="Recomb_XerC"/>
</dbReference>
<evidence type="ECO:0000256" key="9">
    <source>
        <dbReference type="ARBA" id="ARBA00023125"/>
    </source>
</evidence>
<dbReference type="Pfam" id="PF02899">
    <property type="entry name" value="Phage_int_SAM_1"/>
    <property type="match status" value="1"/>
</dbReference>
<keyword evidence="5 12" id="KW-0963">Cytoplasm</keyword>
<feature type="active site" evidence="12">
    <location>
        <position position="246"/>
    </location>
</feature>
<feature type="active site" description="O-(3'-phospho-DNA)-tyrosine intermediate" evidence="12">
    <location>
        <position position="278"/>
    </location>
</feature>
<dbReference type="Gene3D" id="1.10.150.130">
    <property type="match status" value="1"/>
</dbReference>
<dbReference type="HAMAP" id="MF_01807">
    <property type="entry name" value="Recomb_XerD"/>
    <property type="match status" value="1"/>
</dbReference>
<evidence type="ECO:0000256" key="12">
    <source>
        <dbReference type="HAMAP-Rule" id="MF_01807"/>
    </source>
</evidence>
<evidence type="ECO:0000256" key="1">
    <source>
        <dbReference type="ARBA" id="ARBA00004496"/>
    </source>
</evidence>
<dbReference type="Pfam" id="PF00589">
    <property type="entry name" value="Phage_integrase"/>
    <property type="match status" value="1"/>
</dbReference>
<sequence>MEDQLKDFIHYLLVEKGLASNTLVSYERDLKSYIKYMKNVEQCNLKEIQRSHIIRFLGFLKDQGKSSKTIARHIASIRAFHQFLFRDRVLEEDPTVHIETPQAERTLPKVLSMEEVEALLDFPHKNDHYGLRDKAMLELLYATGIRVSELINLNMDDVHLTMGFIRCIGKGNKERIIPIGGAATRALKDYLHQGRPTFLNQKKSTEHSLFLNHHGNRLTRQGFWKILKRLGKEAHIEKEITPHTLRHSFATHLLENGADLRAVQEMLGHADISTTQIYTHVTKTRLKDVYSQFHPRA</sequence>
<comment type="caution">
    <text evidence="13">The sequence shown here is derived from an EMBL/GenBank/DDBJ whole genome shotgun (WGS) entry which is preliminary data.</text>
</comment>
<dbReference type="PATRIC" id="fig|1397.4.peg.1710"/>
<dbReference type="InterPro" id="IPR044068">
    <property type="entry name" value="CB"/>
</dbReference>
<protein>
    <recommendedName>
        <fullName evidence="4 12">Tyrosine recombinase XerD</fullName>
    </recommendedName>
</protein>
<dbReference type="GO" id="GO:0005737">
    <property type="term" value="C:cytoplasm"/>
    <property type="evidence" value="ECO:0007669"/>
    <property type="project" value="UniProtKB-SubCell"/>
</dbReference>
<dbReference type="OrthoDB" id="9801717at2"/>
<dbReference type="InterPro" id="IPR002104">
    <property type="entry name" value="Integrase_catalytic"/>
</dbReference>
<dbReference type="NCBIfam" id="TIGR02225">
    <property type="entry name" value="recomb_XerD"/>
    <property type="match status" value="1"/>
</dbReference>
<feature type="active site" evidence="12">
    <location>
        <position position="269"/>
    </location>
</feature>
<keyword evidence="6 12" id="KW-0132">Cell division</keyword>
<dbReference type="RefSeq" id="WP_047940679.1">
    <property type="nucleotide sequence ID" value="NZ_CP053989.1"/>
</dbReference>
<evidence type="ECO:0000256" key="2">
    <source>
        <dbReference type="ARBA" id="ARBA00006657"/>
    </source>
</evidence>
<gene>
    <name evidence="12" type="primary">xerD</name>
    <name evidence="13" type="ORF">ABW02_02285</name>
</gene>
<dbReference type="Proteomes" id="UP000036045">
    <property type="component" value="Unassembled WGS sequence"/>
</dbReference>
<dbReference type="SUPFAM" id="SSF47823">
    <property type="entry name" value="lambda integrase-like, N-terminal domain"/>
    <property type="match status" value="1"/>
</dbReference>
<dbReference type="InterPro" id="IPR011010">
    <property type="entry name" value="DNA_brk_join_enz"/>
</dbReference>
<dbReference type="InterPro" id="IPR011932">
    <property type="entry name" value="Recomb_XerD"/>
</dbReference>
<evidence type="ECO:0000256" key="7">
    <source>
        <dbReference type="ARBA" id="ARBA00022829"/>
    </source>
</evidence>
<evidence type="ECO:0000313" key="13">
    <source>
        <dbReference type="EMBL" id="KLV28125.1"/>
    </source>
</evidence>
<comment type="function">
    <text evidence="12">Site-specific tyrosine recombinase, which acts by catalyzing the cutting and rejoining of the recombining DNA molecules. The XerC-XerD complex is essential to convert dimers of the bacterial chromosome into monomers to permit their segregation at cell division. It also contributes to the segregational stability of plasmids.</text>
</comment>
<evidence type="ECO:0000256" key="3">
    <source>
        <dbReference type="ARBA" id="ARBA00010450"/>
    </source>
</evidence>
<dbReference type="PANTHER" id="PTHR30349:SF81">
    <property type="entry name" value="TYROSINE RECOMBINASE XERC"/>
    <property type="match status" value="1"/>
</dbReference>
<comment type="similarity">
    <text evidence="2">Belongs to the 'phage' integrase family. XerC subfamily.</text>
</comment>
<accession>A0A0J1LG84</accession>
<dbReference type="InterPro" id="IPR013762">
    <property type="entry name" value="Integrase-like_cat_sf"/>
</dbReference>
<evidence type="ECO:0000256" key="8">
    <source>
        <dbReference type="ARBA" id="ARBA00022908"/>
    </source>
</evidence>
<dbReference type="PANTHER" id="PTHR30349">
    <property type="entry name" value="PHAGE INTEGRASE-RELATED"/>
    <property type="match status" value="1"/>
</dbReference>
<comment type="subunit">
    <text evidence="12">Forms a cyclic heterotetrameric complex composed of two molecules of XerC and two molecules of XerD.</text>
</comment>
<evidence type="ECO:0000256" key="10">
    <source>
        <dbReference type="ARBA" id="ARBA00023172"/>
    </source>
</evidence>
<reference evidence="13 14" key="1">
    <citation type="submission" date="2015-05" db="EMBL/GenBank/DDBJ databases">
        <title>Whole genome sequence and identification of bacterial endophytes from Costus igneus.</title>
        <authorList>
            <person name="Lee Y.P."/>
            <person name="Gan H.M."/>
            <person name="Eng W."/>
            <person name="Wheatley M.S."/>
            <person name="Caraballo A."/>
            <person name="Polter S."/>
            <person name="Savka M.A."/>
            <person name="Hudson A.O."/>
        </authorList>
    </citation>
    <scope>NUCLEOTIDE SEQUENCE [LARGE SCALE GENOMIC DNA]</scope>
    <source>
        <strain evidence="13 14">RIT379</strain>
    </source>
</reference>
<proteinExistence type="inferred from homology"/>
<dbReference type="InterPro" id="IPR010998">
    <property type="entry name" value="Integrase_recombinase_N"/>
</dbReference>
<organism evidence="13 14">
    <name type="scientific">Niallia circulans</name>
    <name type="common">Bacillus circulans</name>
    <dbReference type="NCBI Taxonomy" id="1397"/>
    <lineage>
        <taxon>Bacteria</taxon>
        <taxon>Bacillati</taxon>
        <taxon>Bacillota</taxon>
        <taxon>Bacilli</taxon>
        <taxon>Bacillales</taxon>
        <taxon>Bacillaceae</taxon>
        <taxon>Niallia</taxon>
    </lineage>
</organism>
<evidence type="ECO:0000313" key="14">
    <source>
        <dbReference type="Proteomes" id="UP000036045"/>
    </source>
</evidence>
<evidence type="ECO:0000256" key="6">
    <source>
        <dbReference type="ARBA" id="ARBA00022618"/>
    </source>
</evidence>
<dbReference type="Gene3D" id="1.10.443.10">
    <property type="entry name" value="Intergrase catalytic core"/>
    <property type="match status" value="1"/>
</dbReference>
<keyword evidence="10 12" id="KW-0233">DNA recombination</keyword>
<keyword evidence="9 12" id="KW-0238">DNA-binding</keyword>
<dbReference type="AlphaFoldDB" id="A0A0J1LG84"/>
<dbReference type="GO" id="GO:0007059">
    <property type="term" value="P:chromosome segregation"/>
    <property type="evidence" value="ECO:0007669"/>
    <property type="project" value="UniProtKB-UniRule"/>
</dbReference>
<dbReference type="GO" id="GO:0006313">
    <property type="term" value="P:DNA transposition"/>
    <property type="evidence" value="ECO:0007669"/>
    <property type="project" value="UniProtKB-UniRule"/>
</dbReference>
<dbReference type="GO" id="GO:0009037">
    <property type="term" value="F:tyrosine-based site-specific recombinase activity"/>
    <property type="evidence" value="ECO:0007669"/>
    <property type="project" value="UniProtKB-UniRule"/>
</dbReference>
<dbReference type="GeneID" id="56350246"/>
<dbReference type="SUPFAM" id="SSF56349">
    <property type="entry name" value="DNA breaking-rejoining enzymes"/>
    <property type="match status" value="1"/>
</dbReference>
<evidence type="ECO:0000256" key="4">
    <source>
        <dbReference type="ARBA" id="ARBA00015810"/>
    </source>
</evidence>
<keyword evidence="8 12" id="KW-0229">DNA integration</keyword>
<feature type="active site" evidence="12">
    <location>
        <position position="170"/>
    </location>
</feature>